<comment type="similarity">
    <text evidence="2">Belongs to the glutamate-gated ion channel (TC 1.A.10.1) family.</text>
</comment>
<evidence type="ECO:0000313" key="18">
    <source>
        <dbReference type="RefSeq" id="XP_022248432.1"/>
    </source>
</evidence>
<feature type="domain" description="Ionotropic glutamate receptor C-terminal" evidence="15">
    <location>
        <begin position="450"/>
        <end position="631"/>
    </location>
</feature>
<accession>A0ABM1SXS6</accession>
<evidence type="ECO:0000256" key="8">
    <source>
        <dbReference type="ARBA" id="ARBA00023136"/>
    </source>
</evidence>
<dbReference type="InterPro" id="IPR019594">
    <property type="entry name" value="Glu/Gly-bd"/>
</dbReference>
<dbReference type="Proteomes" id="UP000694941">
    <property type="component" value="Unplaced"/>
</dbReference>
<sequence length="741" mass="84613">MFNLGLVTRFLVLVPLGISSLEIVSLVEDCDNEKVDELYKDLQMWWTHGNNSMLATAVHCGKSLERSLFDVSVTGSRERITLMWMTCEKAEDLCRRYDFWKRHPVILMDMLGKCDKNLLPIPRVTVAKALSFIMGLATDWLKWDNIALIYEPSFASILPSLPLIQRRSVFFSKVPDDLYTTQEILEVISKGDKVVCLCFQKIQEILSLAFSSRIINRGKDWLIPAFNTSLLVDHIQSLIMGRSPRIFIVNVTHQVLANVVVEEVCSLYSDYKNCTVSPDFGFNIVKLTQEGNKLPIMVQMSASGSRKHGIHKTNPGMERTRRLSGQRLRIGARENPPYVSVEHQEGYSFEIVKVMSEILNFTYDLYGGYIGYGPPNWTDKDEAVRYLLGATAYEEIDLAISSIHMSYDRTFYVDYTIPIAKDGHGAMIETPNKQNSGNKFNLALPFESNVFFVMTVTTTLMAVVLTLTSKAPSEFLLAVKNKELRSFFQNLKYSVFDCYGYLLLQGNESKPIRFGNRIALWWIWVFSLIMFLSFSTKSTSLKAVTSYHQPFETFEELLDNNDYTMTLVKYGFMHKTMWEGNLTTAVKLRKREKDGKVRFVSSFNEGLNVVLNSKEKHVYFSSTYTGIHKVNKDPAFRTITVIGPMVREDGHFVMPKNSPFRKEIVRCLQLMKEAGVTARLWSELIPQGQPIKVQQQKSEPVNMKEAILPFSIISASLFLSFGTLVVEFVLVRYRKPSSQPT</sequence>
<proteinExistence type="inferred from homology"/>
<evidence type="ECO:0000256" key="1">
    <source>
        <dbReference type="ARBA" id="ARBA00004651"/>
    </source>
</evidence>
<keyword evidence="6 13" id="KW-1133">Transmembrane helix</keyword>
<keyword evidence="7" id="KW-0406">Ion transport</keyword>
<keyword evidence="10" id="KW-0325">Glycoprotein</keyword>
<feature type="signal peptide" evidence="14">
    <location>
        <begin position="1"/>
        <end position="19"/>
    </location>
</feature>
<dbReference type="InterPro" id="IPR052192">
    <property type="entry name" value="Insect_Ionotropic_Sensory_Rcpt"/>
</dbReference>
<keyword evidence="17" id="KW-1185">Reference proteome</keyword>
<dbReference type="PANTHER" id="PTHR42643:SF24">
    <property type="entry name" value="IONOTROPIC RECEPTOR 60A"/>
    <property type="match status" value="1"/>
</dbReference>
<evidence type="ECO:0000256" key="14">
    <source>
        <dbReference type="SAM" id="SignalP"/>
    </source>
</evidence>
<dbReference type="Pfam" id="PF10613">
    <property type="entry name" value="Lig_chan-Glu_bd"/>
    <property type="match status" value="1"/>
</dbReference>
<evidence type="ECO:0000256" key="9">
    <source>
        <dbReference type="ARBA" id="ARBA00023170"/>
    </source>
</evidence>
<feature type="transmembrane region" description="Helical" evidence="13">
    <location>
        <begin position="706"/>
        <end position="731"/>
    </location>
</feature>
<comment type="subcellular location">
    <subcellularLocation>
        <location evidence="1">Cell membrane</location>
        <topology evidence="1">Multi-pass membrane protein</topology>
    </subcellularLocation>
</comment>
<feature type="domain" description="Ionotropic glutamate receptor L-glutamate and glycine-binding" evidence="16">
    <location>
        <begin position="335"/>
        <end position="431"/>
    </location>
</feature>
<keyword evidence="4" id="KW-1003">Cell membrane</keyword>
<organism evidence="17 18">
    <name type="scientific">Limulus polyphemus</name>
    <name type="common">Atlantic horseshoe crab</name>
    <dbReference type="NCBI Taxonomy" id="6850"/>
    <lineage>
        <taxon>Eukaryota</taxon>
        <taxon>Metazoa</taxon>
        <taxon>Ecdysozoa</taxon>
        <taxon>Arthropoda</taxon>
        <taxon>Chelicerata</taxon>
        <taxon>Merostomata</taxon>
        <taxon>Xiphosura</taxon>
        <taxon>Limulidae</taxon>
        <taxon>Limulus</taxon>
    </lineage>
</organism>
<evidence type="ECO:0000256" key="11">
    <source>
        <dbReference type="ARBA" id="ARBA00023286"/>
    </source>
</evidence>
<evidence type="ECO:0000256" key="7">
    <source>
        <dbReference type="ARBA" id="ARBA00023065"/>
    </source>
</evidence>
<evidence type="ECO:0000256" key="12">
    <source>
        <dbReference type="ARBA" id="ARBA00023303"/>
    </source>
</evidence>
<evidence type="ECO:0000256" key="4">
    <source>
        <dbReference type="ARBA" id="ARBA00022475"/>
    </source>
</evidence>
<evidence type="ECO:0000256" key="13">
    <source>
        <dbReference type="SAM" id="Phobius"/>
    </source>
</evidence>
<feature type="transmembrane region" description="Helical" evidence="13">
    <location>
        <begin position="518"/>
        <end position="536"/>
    </location>
</feature>
<evidence type="ECO:0000256" key="2">
    <source>
        <dbReference type="ARBA" id="ARBA00008685"/>
    </source>
</evidence>
<evidence type="ECO:0000259" key="15">
    <source>
        <dbReference type="Pfam" id="PF00060"/>
    </source>
</evidence>
<keyword evidence="8 13" id="KW-0472">Membrane</keyword>
<keyword evidence="9" id="KW-0675">Receptor</keyword>
<reference evidence="18" key="1">
    <citation type="submission" date="2025-08" db="UniProtKB">
        <authorList>
            <consortium name="RefSeq"/>
        </authorList>
    </citation>
    <scope>IDENTIFICATION</scope>
    <source>
        <tissue evidence="18">Muscle</tissue>
    </source>
</reference>
<keyword evidence="12" id="KW-0407">Ion channel</keyword>
<evidence type="ECO:0000256" key="10">
    <source>
        <dbReference type="ARBA" id="ARBA00023180"/>
    </source>
</evidence>
<evidence type="ECO:0000256" key="6">
    <source>
        <dbReference type="ARBA" id="ARBA00022989"/>
    </source>
</evidence>
<keyword evidence="5 13" id="KW-0812">Transmembrane</keyword>
<protein>
    <submittedName>
        <fullName evidence="18">Glutamate receptor-like isoform X1</fullName>
    </submittedName>
</protein>
<evidence type="ECO:0000256" key="3">
    <source>
        <dbReference type="ARBA" id="ARBA00022448"/>
    </source>
</evidence>
<dbReference type="InterPro" id="IPR001320">
    <property type="entry name" value="Iontro_rcpt_C"/>
</dbReference>
<dbReference type="Pfam" id="PF00060">
    <property type="entry name" value="Lig_chan"/>
    <property type="match status" value="1"/>
</dbReference>
<dbReference type="PANTHER" id="PTHR42643">
    <property type="entry name" value="IONOTROPIC RECEPTOR 20A-RELATED"/>
    <property type="match status" value="1"/>
</dbReference>
<dbReference type="GeneID" id="111087137"/>
<evidence type="ECO:0000313" key="17">
    <source>
        <dbReference type="Proteomes" id="UP000694941"/>
    </source>
</evidence>
<dbReference type="Gene3D" id="3.40.190.10">
    <property type="entry name" value="Periplasmic binding protein-like II"/>
    <property type="match status" value="3"/>
</dbReference>
<evidence type="ECO:0000259" key="16">
    <source>
        <dbReference type="Pfam" id="PF10613"/>
    </source>
</evidence>
<keyword evidence="11" id="KW-1071">Ligand-gated ion channel</keyword>
<dbReference type="SUPFAM" id="SSF53850">
    <property type="entry name" value="Periplasmic binding protein-like II"/>
    <property type="match status" value="1"/>
</dbReference>
<name>A0ABM1SXS6_LIMPO</name>
<evidence type="ECO:0000256" key="5">
    <source>
        <dbReference type="ARBA" id="ARBA00022692"/>
    </source>
</evidence>
<keyword evidence="14" id="KW-0732">Signal</keyword>
<feature type="chain" id="PRO_5047511945" evidence="14">
    <location>
        <begin position="20"/>
        <end position="741"/>
    </location>
</feature>
<dbReference type="RefSeq" id="XP_022248432.1">
    <property type="nucleotide sequence ID" value="XM_022392724.1"/>
</dbReference>
<gene>
    <name evidence="18" type="primary">LOC111087137</name>
</gene>
<keyword evidence="3" id="KW-0813">Transport</keyword>